<dbReference type="GO" id="GO:0009055">
    <property type="term" value="F:electron transfer activity"/>
    <property type="evidence" value="ECO:0007669"/>
    <property type="project" value="InterPro"/>
</dbReference>
<dbReference type="EMBL" id="CP000082">
    <property type="protein sequence ID" value="AAZ19651.1"/>
    <property type="molecule type" value="Genomic_DNA"/>
</dbReference>
<organism evidence="1 2">
    <name type="scientific">Psychrobacter arcticus (strain DSM 17307 / VKM B-2377 / 273-4)</name>
    <dbReference type="NCBI Taxonomy" id="259536"/>
    <lineage>
        <taxon>Bacteria</taxon>
        <taxon>Pseudomonadati</taxon>
        <taxon>Pseudomonadota</taxon>
        <taxon>Gammaproteobacteria</taxon>
        <taxon>Moraxellales</taxon>
        <taxon>Moraxellaceae</taxon>
        <taxon>Psychrobacter</taxon>
    </lineage>
</organism>
<dbReference type="PANTHER" id="PTHR30600:SF4">
    <property type="entry name" value="CYTOCHROME C DOMAIN-CONTAINING PROTEIN"/>
    <property type="match status" value="1"/>
</dbReference>
<dbReference type="InterPro" id="IPR010538">
    <property type="entry name" value="DHOR"/>
</dbReference>
<reference evidence="1 2" key="1">
    <citation type="journal article" date="2010" name="Appl. Environ. Microbiol.">
        <title>The genome sequence of Psychrobacter arcticus 273-4, a psychroactive Siberian permafrost bacterium, reveals mechanisms for adaptation to low-temperature growth.</title>
        <authorList>
            <person name="Ayala-del-Rio H.L."/>
            <person name="Chain P.S."/>
            <person name="Grzymski J.J."/>
            <person name="Ponder M.A."/>
            <person name="Ivanova N."/>
            <person name="Bergholz P.W."/>
            <person name="Di Bartolo G."/>
            <person name="Hauser L."/>
            <person name="Land M."/>
            <person name="Bakermans C."/>
            <person name="Rodrigues D."/>
            <person name="Klappenbach J."/>
            <person name="Zarka D."/>
            <person name="Larimer F."/>
            <person name="Richardson P."/>
            <person name="Murray A."/>
            <person name="Thomashow M."/>
            <person name="Tiedje J.M."/>
        </authorList>
    </citation>
    <scope>NUCLEOTIDE SEQUENCE [LARGE SCALE GENOMIC DNA]</scope>
    <source>
        <strain evidence="2">DSM 17307 / VKM B-2377 / 273-4</strain>
    </source>
</reference>
<keyword evidence="2" id="KW-1185">Reference proteome</keyword>
<dbReference type="AlphaFoldDB" id="Q4FQQ7"/>
<evidence type="ECO:0000313" key="1">
    <source>
        <dbReference type="EMBL" id="AAZ19651.1"/>
    </source>
</evidence>
<dbReference type="OrthoDB" id="9805202at2"/>
<dbReference type="GO" id="GO:0020037">
    <property type="term" value="F:heme binding"/>
    <property type="evidence" value="ECO:0007669"/>
    <property type="project" value="InterPro"/>
</dbReference>
<dbReference type="eggNOG" id="COG3488">
    <property type="taxonomic scope" value="Bacteria"/>
</dbReference>
<dbReference type="SUPFAM" id="SSF46626">
    <property type="entry name" value="Cytochrome c"/>
    <property type="match status" value="1"/>
</dbReference>
<dbReference type="PANTHER" id="PTHR30600">
    <property type="entry name" value="CYTOCHROME C PEROXIDASE-RELATED"/>
    <property type="match status" value="1"/>
</dbReference>
<gene>
    <name evidence="1" type="ordered locus">Psyc_1803</name>
</gene>
<dbReference type="InterPro" id="IPR051395">
    <property type="entry name" value="Cytochrome_c_Peroxidase/MauG"/>
</dbReference>
<name>Q4FQQ7_PSYA2</name>
<dbReference type="InterPro" id="IPR036909">
    <property type="entry name" value="Cyt_c-like_dom_sf"/>
</dbReference>
<dbReference type="PIRSF" id="PIRSF028099">
    <property type="entry name" value="DUF1111"/>
    <property type="match status" value="1"/>
</dbReference>
<dbReference type="RefSeq" id="WP_011281062.1">
    <property type="nucleotide sequence ID" value="NC_007204.1"/>
</dbReference>
<dbReference type="HOGENOM" id="CLU_033900_1_0_6"/>
<proteinExistence type="predicted"/>
<dbReference type="KEGG" id="par:Psyc_1803"/>
<dbReference type="STRING" id="259536.Psyc_1803"/>
<evidence type="ECO:0008006" key="3">
    <source>
        <dbReference type="Google" id="ProtNLM"/>
    </source>
</evidence>
<dbReference type="Proteomes" id="UP000000546">
    <property type="component" value="Chromosome"/>
</dbReference>
<protein>
    <recommendedName>
        <fullName evidence="3">Thiol oxidoreductase</fullName>
    </recommendedName>
</protein>
<dbReference type="Gene3D" id="1.10.760.10">
    <property type="entry name" value="Cytochrome c-like domain"/>
    <property type="match status" value="1"/>
</dbReference>
<sequence>MHIQKVFKAKSLPAFCSSFISKSITTSTTISAPLKLSLALVCALSIIACKPTKDVTDNAAENNSKIKEHSQSQVLTPERVQTIEALAGVPMQQLVSFDPQEIKQGGDTGISITSSESYSKPSSNITASRKGSFFIGNAFFRQPWVIAPASTDSRDGLGALFNVAACQSCHVKDGRGHAPMNADDDADSLLIRLAMPATTDGQRQQLKDSLIEKVAHPMYGGQLQDRGIQGVPAEARIAVQWTDKPISFADGHIETLRAPTFNLTNPGYGAFDEELMVSPRVALPMIGLGLLEQIPDADIKKQAASNHKNSNDIKGKFNWVMDPKTGKVGLGRFGWKAGQTKLIAQNQSAFNEDMGLTSNIRPHESCMPTQTACVNAITGADEQGNGKPAVEVNDEVAKFVEFYTRNLAVPHRRNADDKLVLAGKKRFYDMGCQSCHTPRYQLPKTADDHLEQHGQVIYPYTDLLLHDMGDDLADRTIAGKLPPKNLQVEFLANSYEWRTPALWGIGLAQTVDPQATFLHDGRARTLMEAVLWHGGEAKKQQQKVLMLDKQGRAELSAFLQSL</sequence>
<dbReference type="GO" id="GO:0004130">
    <property type="term" value="F:cytochrome-c peroxidase activity"/>
    <property type="evidence" value="ECO:0007669"/>
    <property type="project" value="TreeGrafter"/>
</dbReference>
<dbReference type="Pfam" id="PF06537">
    <property type="entry name" value="DHOR"/>
    <property type="match status" value="1"/>
</dbReference>
<evidence type="ECO:0000313" key="2">
    <source>
        <dbReference type="Proteomes" id="UP000000546"/>
    </source>
</evidence>
<accession>Q4FQQ7</accession>